<name>A0ABU2S027_9ACTN</name>
<evidence type="ECO:0000313" key="1">
    <source>
        <dbReference type="EMBL" id="MDT0442300.1"/>
    </source>
</evidence>
<comment type="caution">
    <text evidence="1">The sequence shown here is derived from an EMBL/GenBank/DDBJ whole genome shotgun (WGS) entry which is preliminary data.</text>
</comment>
<accession>A0ABU2S027</accession>
<evidence type="ECO:0000313" key="2">
    <source>
        <dbReference type="Proteomes" id="UP001183615"/>
    </source>
</evidence>
<dbReference type="Proteomes" id="UP001183615">
    <property type="component" value="Unassembled WGS sequence"/>
</dbReference>
<keyword evidence="2" id="KW-1185">Reference proteome</keyword>
<gene>
    <name evidence="1" type="ORF">RM779_06780</name>
</gene>
<dbReference type="EMBL" id="JAVREV010000003">
    <property type="protein sequence ID" value="MDT0442300.1"/>
    <property type="molecule type" value="Genomic_DNA"/>
</dbReference>
<proteinExistence type="predicted"/>
<dbReference type="RefSeq" id="WP_311616736.1">
    <property type="nucleotide sequence ID" value="NZ_JAVREV010000003.1"/>
</dbReference>
<reference evidence="2" key="1">
    <citation type="submission" date="2023-07" db="EMBL/GenBank/DDBJ databases">
        <title>30 novel species of actinomycetes from the DSMZ collection.</title>
        <authorList>
            <person name="Nouioui I."/>
        </authorList>
    </citation>
    <scope>NUCLEOTIDE SEQUENCE [LARGE SCALE GENOMIC DNA]</scope>
    <source>
        <strain evidence="2">DSM 41886</strain>
    </source>
</reference>
<sequence>MIMAKTCSTIGCLEIATHELTWRDRTDGAIVTDPVCGGCGEGYLRRPSLRATLRRLFEIGPRVVHVENERNRIWDRRINGTLYRFVNTPERVFVLRAPGDPFMDKVHEWRSISGGE</sequence>
<protein>
    <submittedName>
        <fullName evidence="1">Uncharacterized protein</fullName>
    </submittedName>
</protein>
<organism evidence="1 2">
    <name type="scientific">Streptomyces johnsoniae</name>
    <dbReference type="NCBI Taxonomy" id="3075532"/>
    <lineage>
        <taxon>Bacteria</taxon>
        <taxon>Bacillati</taxon>
        <taxon>Actinomycetota</taxon>
        <taxon>Actinomycetes</taxon>
        <taxon>Kitasatosporales</taxon>
        <taxon>Streptomycetaceae</taxon>
        <taxon>Streptomyces</taxon>
    </lineage>
</organism>